<comment type="caution">
    <text evidence="3">The sequence shown here is derived from an EMBL/GenBank/DDBJ whole genome shotgun (WGS) entry which is preliminary data.</text>
</comment>
<feature type="transmembrane region" description="Helical" evidence="1">
    <location>
        <begin position="105"/>
        <end position="123"/>
    </location>
</feature>
<accession>A0ABP7AMU9</accession>
<organism evidence="3 4">
    <name type="scientific">Microlunatus ginsengisoli</name>
    <dbReference type="NCBI Taxonomy" id="363863"/>
    <lineage>
        <taxon>Bacteria</taxon>
        <taxon>Bacillati</taxon>
        <taxon>Actinomycetota</taxon>
        <taxon>Actinomycetes</taxon>
        <taxon>Propionibacteriales</taxon>
        <taxon>Propionibacteriaceae</taxon>
        <taxon>Microlunatus</taxon>
    </lineage>
</organism>
<sequence length="261" mass="27140">MDSEKIRGSRWYHVLIGIGLVSYGLVHIVLAWLAGKVALGGGGDASSQGAMRQLAKQPLGAVLLWVMAIGLFSLVLWQVLVAIVGQESPDPKRRLARRASSIGRAIVYAALGVIAVRVAIGSGGSSSGSAEDTASSKLMHLPAGRFLVAAVGIAIVAVGVSQVVKGIRRKFIERDLDGSAPRPVGVLGSVGWIAKGIVLGGIGVLFLVAAITYDAKKAGGMDQALTALRDQPFGPVLLFAVAAGLAAFGVYCFFWARHPKY</sequence>
<feature type="domain" description="DUF1206" evidence="2">
    <location>
        <begin position="18"/>
        <end position="84"/>
    </location>
</feature>
<name>A0ABP7AMU9_9ACTN</name>
<feature type="transmembrane region" description="Helical" evidence="1">
    <location>
        <begin position="62"/>
        <end position="84"/>
    </location>
</feature>
<evidence type="ECO:0000313" key="4">
    <source>
        <dbReference type="Proteomes" id="UP001501490"/>
    </source>
</evidence>
<keyword evidence="1" id="KW-1133">Transmembrane helix</keyword>
<evidence type="ECO:0000313" key="3">
    <source>
        <dbReference type="EMBL" id="GAA3636013.1"/>
    </source>
</evidence>
<feature type="transmembrane region" description="Helical" evidence="1">
    <location>
        <begin position="233"/>
        <end position="256"/>
    </location>
</feature>
<feature type="domain" description="DUF1206" evidence="2">
    <location>
        <begin position="101"/>
        <end position="169"/>
    </location>
</feature>
<feature type="transmembrane region" description="Helical" evidence="1">
    <location>
        <begin position="184"/>
        <end position="213"/>
    </location>
</feature>
<proteinExistence type="predicted"/>
<keyword evidence="1" id="KW-0812">Transmembrane</keyword>
<reference evidence="4" key="1">
    <citation type="journal article" date="2019" name="Int. J. Syst. Evol. Microbiol.">
        <title>The Global Catalogue of Microorganisms (GCM) 10K type strain sequencing project: providing services to taxonomists for standard genome sequencing and annotation.</title>
        <authorList>
            <consortium name="The Broad Institute Genomics Platform"/>
            <consortium name="The Broad Institute Genome Sequencing Center for Infectious Disease"/>
            <person name="Wu L."/>
            <person name="Ma J."/>
        </authorList>
    </citation>
    <scope>NUCLEOTIDE SEQUENCE [LARGE SCALE GENOMIC DNA]</scope>
    <source>
        <strain evidence="4">JCM 16929</strain>
    </source>
</reference>
<feature type="transmembrane region" description="Helical" evidence="1">
    <location>
        <begin position="12"/>
        <end position="34"/>
    </location>
</feature>
<gene>
    <name evidence="3" type="ORF">GCM10022236_43290</name>
</gene>
<dbReference type="Pfam" id="PF06724">
    <property type="entry name" value="DUF1206"/>
    <property type="match status" value="3"/>
</dbReference>
<dbReference type="Proteomes" id="UP001501490">
    <property type="component" value="Unassembled WGS sequence"/>
</dbReference>
<evidence type="ECO:0000259" key="2">
    <source>
        <dbReference type="Pfam" id="PF06724"/>
    </source>
</evidence>
<dbReference type="RefSeq" id="WP_344808492.1">
    <property type="nucleotide sequence ID" value="NZ_BAABAB010000039.1"/>
</dbReference>
<dbReference type="EMBL" id="BAABAB010000039">
    <property type="protein sequence ID" value="GAA3636013.1"/>
    <property type="molecule type" value="Genomic_DNA"/>
</dbReference>
<dbReference type="InterPro" id="IPR009597">
    <property type="entry name" value="DUF1206"/>
</dbReference>
<keyword evidence="1" id="KW-0472">Membrane</keyword>
<feature type="transmembrane region" description="Helical" evidence="1">
    <location>
        <begin position="143"/>
        <end position="164"/>
    </location>
</feature>
<evidence type="ECO:0000256" key="1">
    <source>
        <dbReference type="SAM" id="Phobius"/>
    </source>
</evidence>
<feature type="domain" description="DUF1206" evidence="2">
    <location>
        <begin position="190"/>
        <end position="257"/>
    </location>
</feature>
<keyword evidence="4" id="KW-1185">Reference proteome</keyword>
<protein>
    <submittedName>
        <fullName evidence="3">DUF1206 domain-containing protein</fullName>
    </submittedName>
</protein>